<keyword evidence="4 6" id="KW-0472">Membrane</keyword>
<sequence>MCRADAGSAAAARSRRTSALVSRRRRSRSRADTWLNVISRSPPRRATPTVSSEPALSPRRAETAVVQRRTVAVLSAAQILGGLGVAVGVAVGALIAADIAGTDGAGGLAQTFSVLGAAVAAVPLGRLSRRRGRRAGLATGMATGAAGAAVVVLASVVRSLPLLLGGLLLFGAATAAGLQARYGAMDLAAPRRAARALATVVWATTVGSVLGPNLAEPAGRFGGLIGLPPLAGPFFIAMLCFACAATVLVILLRPDPLLLAQREATHDDPESAKAGFLTTLRLIVARPRALIGLVAVASSHMAMVSVMVMTPVHMHHVAVTLTVIGLVISVHIVGMYGLSPLTGWLADSVGRVPVVLGGAVLTAVAAVVSGAAPGGSVVQLGIGLFLLGLGWSCGIVAGSALLSESMPAASRTSAQGVSDLVMNGAAALGGSVAGVVVAQASYASLGFGTAILMAAIALLQAAGSRARPDHR</sequence>
<evidence type="ECO:0000256" key="6">
    <source>
        <dbReference type="SAM" id="Phobius"/>
    </source>
</evidence>
<organism evidence="8 9">
    <name type="scientific">Amycolatopsis alkalitolerans</name>
    <dbReference type="NCBI Taxonomy" id="2547244"/>
    <lineage>
        <taxon>Bacteria</taxon>
        <taxon>Bacillati</taxon>
        <taxon>Actinomycetota</taxon>
        <taxon>Actinomycetes</taxon>
        <taxon>Pseudonocardiales</taxon>
        <taxon>Pseudonocardiaceae</taxon>
        <taxon>Amycolatopsis</taxon>
    </lineage>
</organism>
<dbReference type="AlphaFoldDB" id="A0A5C4LW41"/>
<comment type="subcellular location">
    <subcellularLocation>
        <location evidence="1">Cell membrane</location>
        <topology evidence="1">Multi-pass membrane protein</topology>
    </subcellularLocation>
</comment>
<feature type="domain" description="Major facilitator superfamily (MFS) profile" evidence="7">
    <location>
        <begin position="70"/>
        <end position="471"/>
    </location>
</feature>
<dbReference type="OrthoDB" id="9776171at2"/>
<evidence type="ECO:0000256" key="3">
    <source>
        <dbReference type="ARBA" id="ARBA00022989"/>
    </source>
</evidence>
<accession>A0A5C4LW41</accession>
<feature type="transmembrane region" description="Helical" evidence="6">
    <location>
        <begin position="442"/>
        <end position="462"/>
    </location>
</feature>
<dbReference type="EMBL" id="VDFW01000027">
    <property type="protein sequence ID" value="TNC22361.1"/>
    <property type="molecule type" value="Genomic_DNA"/>
</dbReference>
<evidence type="ECO:0000256" key="2">
    <source>
        <dbReference type="ARBA" id="ARBA00022692"/>
    </source>
</evidence>
<evidence type="ECO:0000256" key="4">
    <source>
        <dbReference type="ARBA" id="ARBA00023136"/>
    </source>
</evidence>
<dbReference type="InterPro" id="IPR036259">
    <property type="entry name" value="MFS_trans_sf"/>
</dbReference>
<dbReference type="Gene3D" id="1.20.1250.20">
    <property type="entry name" value="MFS general substrate transporter like domains"/>
    <property type="match status" value="2"/>
</dbReference>
<dbReference type="Pfam" id="PF07690">
    <property type="entry name" value="MFS_1"/>
    <property type="match status" value="1"/>
</dbReference>
<dbReference type="Proteomes" id="UP000305546">
    <property type="component" value="Unassembled WGS sequence"/>
</dbReference>
<evidence type="ECO:0000313" key="9">
    <source>
        <dbReference type="Proteomes" id="UP000305546"/>
    </source>
</evidence>
<dbReference type="GO" id="GO:0005886">
    <property type="term" value="C:plasma membrane"/>
    <property type="evidence" value="ECO:0007669"/>
    <property type="project" value="UniProtKB-SubCell"/>
</dbReference>
<dbReference type="PANTHER" id="PTHR23534">
    <property type="entry name" value="MFS PERMEASE"/>
    <property type="match status" value="1"/>
</dbReference>
<feature type="transmembrane region" description="Helical" evidence="6">
    <location>
        <begin position="378"/>
        <end position="402"/>
    </location>
</feature>
<feature type="transmembrane region" description="Helical" evidence="6">
    <location>
        <begin position="192"/>
        <end position="210"/>
    </location>
</feature>
<keyword evidence="3 6" id="KW-1133">Transmembrane helix</keyword>
<name>A0A5C4LW41_9PSEU</name>
<feature type="transmembrane region" description="Helical" evidence="6">
    <location>
        <begin position="414"/>
        <end position="436"/>
    </location>
</feature>
<protein>
    <submittedName>
        <fullName evidence="8">MFS transporter</fullName>
    </submittedName>
</protein>
<feature type="transmembrane region" description="Helical" evidence="6">
    <location>
        <begin position="350"/>
        <end position="372"/>
    </location>
</feature>
<proteinExistence type="predicted"/>
<evidence type="ECO:0000259" key="7">
    <source>
        <dbReference type="PROSITE" id="PS50850"/>
    </source>
</evidence>
<feature type="transmembrane region" description="Helical" evidence="6">
    <location>
        <begin position="230"/>
        <end position="252"/>
    </location>
</feature>
<dbReference type="SUPFAM" id="SSF103473">
    <property type="entry name" value="MFS general substrate transporter"/>
    <property type="match status" value="1"/>
</dbReference>
<feature type="region of interest" description="Disordered" evidence="5">
    <location>
        <begin position="1"/>
        <end position="25"/>
    </location>
</feature>
<dbReference type="PANTHER" id="PTHR23534:SF1">
    <property type="entry name" value="MAJOR FACILITATOR SUPERFAMILY PROTEIN"/>
    <property type="match status" value="1"/>
</dbReference>
<feature type="transmembrane region" description="Helical" evidence="6">
    <location>
        <begin position="289"/>
        <end position="310"/>
    </location>
</feature>
<gene>
    <name evidence="8" type="ORF">FG385_25505</name>
</gene>
<feature type="transmembrane region" description="Helical" evidence="6">
    <location>
        <begin position="137"/>
        <end position="156"/>
    </location>
</feature>
<evidence type="ECO:0000256" key="1">
    <source>
        <dbReference type="ARBA" id="ARBA00004651"/>
    </source>
</evidence>
<dbReference type="InterPro" id="IPR011701">
    <property type="entry name" value="MFS"/>
</dbReference>
<feature type="transmembrane region" description="Helical" evidence="6">
    <location>
        <begin position="316"/>
        <end position="338"/>
    </location>
</feature>
<feature type="transmembrane region" description="Helical" evidence="6">
    <location>
        <begin position="107"/>
        <end position="125"/>
    </location>
</feature>
<dbReference type="InterPro" id="IPR020846">
    <property type="entry name" value="MFS_dom"/>
</dbReference>
<feature type="compositionally biased region" description="Low complexity" evidence="5">
    <location>
        <begin position="1"/>
        <end position="21"/>
    </location>
</feature>
<dbReference type="GO" id="GO:0022857">
    <property type="term" value="F:transmembrane transporter activity"/>
    <property type="evidence" value="ECO:0007669"/>
    <property type="project" value="InterPro"/>
</dbReference>
<evidence type="ECO:0000256" key="5">
    <source>
        <dbReference type="SAM" id="MobiDB-lite"/>
    </source>
</evidence>
<feature type="transmembrane region" description="Helical" evidence="6">
    <location>
        <begin position="162"/>
        <end position="180"/>
    </location>
</feature>
<feature type="transmembrane region" description="Helical" evidence="6">
    <location>
        <begin position="70"/>
        <end position="95"/>
    </location>
</feature>
<comment type="caution">
    <text evidence="8">The sequence shown here is derived from an EMBL/GenBank/DDBJ whole genome shotgun (WGS) entry which is preliminary data.</text>
</comment>
<dbReference type="PROSITE" id="PS50850">
    <property type="entry name" value="MFS"/>
    <property type="match status" value="1"/>
</dbReference>
<evidence type="ECO:0000313" key="8">
    <source>
        <dbReference type="EMBL" id="TNC22361.1"/>
    </source>
</evidence>
<reference evidence="8 9" key="1">
    <citation type="submission" date="2019-06" db="EMBL/GenBank/DDBJ databases">
        <title>Amycolatopsis alkalitolerans sp. nov., isolated from Gastrodia elata Blume.</title>
        <authorList>
            <person name="Narsing Rao M.P."/>
            <person name="Li W.J."/>
        </authorList>
    </citation>
    <scope>NUCLEOTIDE SEQUENCE [LARGE SCALE GENOMIC DNA]</scope>
    <source>
        <strain evidence="8 9">SYSUP0005</strain>
    </source>
</reference>
<keyword evidence="2 6" id="KW-0812">Transmembrane</keyword>
<keyword evidence="9" id="KW-1185">Reference proteome</keyword>